<gene>
    <name evidence="2" type="ORF">GCM10010171_17800</name>
</gene>
<keyword evidence="3" id="KW-1185">Reference proteome</keyword>
<reference evidence="2" key="1">
    <citation type="journal article" date="2014" name="Int. J. Syst. Evol. Microbiol.">
        <title>Complete genome sequence of Corynebacterium casei LMG S-19264T (=DSM 44701T), isolated from a smear-ripened cheese.</title>
        <authorList>
            <consortium name="US DOE Joint Genome Institute (JGI-PGF)"/>
            <person name="Walter F."/>
            <person name="Albersmeier A."/>
            <person name="Kalinowski J."/>
            <person name="Ruckert C."/>
        </authorList>
    </citation>
    <scope>NUCLEOTIDE SEQUENCE</scope>
    <source>
        <strain evidence="2">JCM 3276</strain>
    </source>
</reference>
<dbReference type="Proteomes" id="UP000660680">
    <property type="component" value="Unassembled WGS sequence"/>
</dbReference>
<organism evidence="2 3">
    <name type="scientific">Actinokineospora fastidiosa</name>
    <dbReference type="NCBI Taxonomy" id="1816"/>
    <lineage>
        <taxon>Bacteria</taxon>
        <taxon>Bacillati</taxon>
        <taxon>Actinomycetota</taxon>
        <taxon>Actinomycetes</taxon>
        <taxon>Pseudonocardiales</taxon>
        <taxon>Pseudonocardiaceae</taxon>
        <taxon>Actinokineospora</taxon>
    </lineage>
</organism>
<evidence type="ECO:0000313" key="2">
    <source>
        <dbReference type="EMBL" id="GGS25014.1"/>
    </source>
</evidence>
<dbReference type="AlphaFoldDB" id="A0A918G8Q5"/>
<sequence>MTIYPGSGVSVPDLPGTRKLRAVLIVVVVLATAGWSADQILAVLVALLGVIVLGVVV</sequence>
<keyword evidence="1" id="KW-1133">Transmembrane helix</keyword>
<comment type="caution">
    <text evidence="2">The sequence shown here is derived from an EMBL/GenBank/DDBJ whole genome shotgun (WGS) entry which is preliminary data.</text>
</comment>
<protein>
    <submittedName>
        <fullName evidence="2">Uncharacterized protein</fullName>
    </submittedName>
</protein>
<feature type="transmembrane region" description="Helical" evidence="1">
    <location>
        <begin position="23"/>
        <end position="56"/>
    </location>
</feature>
<evidence type="ECO:0000313" key="3">
    <source>
        <dbReference type="Proteomes" id="UP000660680"/>
    </source>
</evidence>
<keyword evidence="1" id="KW-0472">Membrane</keyword>
<dbReference type="RefSeq" id="WP_189209727.1">
    <property type="nucleotide sequence ID" value="NZ_BMRB01000001.1"/>
</dbReference>
<reference evidence="2" key="2">
    <citation type="submission" date="2020-09" db="EMBL/GenBank/DDBJ databases">
        <authorList>
            <person name="Sun Q."/>
            <person name="Ohkuma M."/>
        </authorList>
    </citation>
    <scope>NUCLEOTIDE SEQUENCE</scope>
    <source>
        <strain evidence="2">JCM 3276</strain>
    </source>
</reference>
<name>A0A918G8Q5_9PSEU</name>
<keyword evidence="1" id="KW-0812">Transmembrane</keyword>
<dbReference type="EMBL" id="BMRB01000001">
    <property type="protein sequence ID" value="GGS25014.1"/>
    <property type="molecule type" value="Genomic_DNA"/>
</dbReference>
<accession>A0A918G8Q5</accession>
<evidence type="ECO:0000256" key="1">
    <source>
        <dbReference type="SAM" id="Phobius"/>
    </source>
</evidence>
<proteinExistence type="predicted"/>